<gene>
    <name evidence="1" type="ORF">E2C01_009227</name>
</gene>
<evidence type="ECO:0000313" key="1">
    <source>
        <dbReference type="EMBL" id="MPC16403.1"/>
    </source>
</evidence>
<comment type="caution">
    <text evidence="1">The sequence shown here is derived from an EMBL/GenBank/DDBJ whole genome shotgun (WGS) entry which is preliminary data.</text>
</comment>
<proteinExistence type="predicted"/>
<accession>A0A5B7D5Q7</accession>
<dbReference type="EMBL" id="VSRR010000503">
    <property type="protein sequence ID" value="MPC16403.1"/>
    <property type="molecule type" value="Genomic_DNA"/>
</dbReference>
<dbReference type="Proteomes" id="UP000324222">
    <property type="component" value="Unassembled WGS sequence"/>
</dbReference>
<organism evidence="1 2">
    <name type="scientific">Portunus trituberculatus</name>
    <name type="common">Swimming crab</name>
    <name type="synonym">Neptunus trituberculatus</name>
    <dbReference type="NCBI Taxonomy" id="210409"/>
    <lineage>
        <taxon>Eukaryota</taxon>
        <taxon>Metazoa</taxon>
        <taxon>Ecdysozoa</taxon>
        <taxon>Arthropoda</taxon>
        <taxon>Crustacea</taxon>
        <taxon>Multicrustacea</taxon>
        <taxon>Malacostraca</taxon>
        <taxon>Eumalacostraca</taxon>
        <taxon>Eucarida</taxon>
        <taxon>Decapoda</taxon>
        <taxon>Pleocyemata</taxon>
        <taxon>Brachyura</taxon>
        <taxon>Eubrachyura</taxon>
        <taxon>Portunoidea</taxon>
        <taxon>Portunidae</taxon>
        <taxon>Portuninae</taxon>
        <taxon>Portunus</taxon>
    </lineage>
</organism>
<name>A0A5B7D5Q7_PORTR</name>
<sequence length="119" mass="12820">MGPDTKAFNPTPTILDWIPYSHAHHHCSSNDSRPTPPTASLTIPTTVTTATYTTKIFITFITNTKPRHVFPTSTTTSSILFTIIHTAPLPSPPLLTPARLSAIVLTQTNATSPSLSLPD</sequence>
<reference evidence="1 2" key="1">
    <citation type="submission" date="2019-05" db="EMBL/GenBank/DDBJ databases">
        <title>Another draft genome of Portunus trituberculatus and its Hox gene families provides insights of decapod evolution.</title>
        <authorList>
            <person name="Jeong J.-H."/>
            <person name="Song I."/>
            <person name="Kim S."/>
            <person name="Choi T."/>
            <person name="Kim D."/>
            <person name="Ryu S."/>
            <person name="Kim W."/>
        </authorList>
    </citation>
    <scope>NUCLEOTIDE SEQUENCE [LARGE SCALE GENOMIC DNA]</scope>
    <source>
        <tissue evidence="1">Muscle</tissue>
    </source>
</reference>
<protein>
    <submittedName>
        <fullName evidence="1">Uncharacterized protein</fullName>
    </submittedName>
</protein>
<keyword evidence="2" id="KW-1185">Reference proteome</keyword>
<dbReference type="AlphaFoldDB" id="A0A5B7D5Q7"/>
<evidence type="ECO:0000313" key="2">
    <source>
        <dbReference type="Proteomes" id="UP000324222"/>
    </source>
</evidence>